<evidence type="ECO:0000256" key="6">
    <source>
        <dbReference type="ARBA" id="ARBA00022842"/>
    </source>
</evidence>
<dbReference type="GO" id="GO:0046872">
    <property type="term" value="F:metal ion binding"/>
    <property type="evidence" value="ECO:0007669"/>
    <property type="project" value="UniProtKB-KW"/>
</dbReference>
<dbReference type="GO" id="GO:0036220">
    <property type="term" value="F:ITP diphosphatase activity"/>
    <property type="evidence" value="ECO:0007669"/>
    <property type="project" value="UniProtKB-UniRule"/>
</dbReference>
<feature type="active site" description="Proton acceptor" evidence="10">
    <location>
        <position position="69"/>
    </location>
</feature>
<dbReference type="Proteomes" id="UP000199689">
    <property type="component" value="Unassembled WGS sequence"/>
</dbReference>
<dbReference type="InterPro" id="IPR020922">
    <property type="entry name" value="dITP/XTP_pyrophosphatase"/>
</dbReference>
<evidence type="ECO:0000256" key="2">
    <source>
        <dbReference type="ARBA" id="ARBA00011738"/>
    </source>
</evidence>
<dbReference type="HAMAP" id="MF_01405">
    <property type="entry name" value="Non_canon_purine_NTPase"/>
    <property type="match status" value="1"/>
</dbReference>
<dbReference type="AlphaFoldDB" id="A0A1G5WPP6"/>
<feature type="binding site" evidence="10">
    <location>
        <position position="69"/>
    </location>
    <ligand>
        <name>Mg(2+)</name>
        <dbReference type="ChEBI" id="CHEBI:18420"/>
    </ligand>
</feature>
<evidence type="ECO:0000256" key="1">
    <source>
        <dbReference type="ARBA" id="ARBA00008023"/>
    </source>
</evidence>
<keyword evidence="6 10" id="KW-0460">Magnesium</keyword>
<dbReference type="Pfam" id="PF01725">
    <property type="entry name" value="Ham1p_like"/>
    <property type="match status" value="1"/>
</dbReference>
<comment type="catalytic activity">
    <reaction evidence="10">
        <text>ITP + H2O = IMP + diphosphate + H(+)</text>
        <dbReference type="Rhea" id="RHEA:29399"/>
        <dbReference type="ChEBI" id="CHEBI:15377"/>
        <dbReference type="ChEBI" id="CHEBI:15378"/>
        <dbReference type="ChEBI" id="CHEBI:33019"/>
        <dbReference type="ChEBI" id="CHEBI:58053"/>
        <dbReference type="ChEBI" id="CHEBI:61402"/>
        <dbReference type="EC" id="3.6.1.66"/>
    </reaction>
</comment>
<keyword evidence="13" id="KW-1185">Reference proteome</keyword>
<dbReference type="STRING" id="209880.SAMN02910343_01519"/>
<evidence type="ECO:0000313" key="13">
    <source>
        <dbReference type="Proteomes" id="UP000199689"/>
    </source>
</evidence>
<dbReference type="CDD" id="cd00515">
    <property type="entry name" value="HAM1"/>
    <property type="match status" value="1"/>
</dbReference>
<feature type="binding site" evidence="10">
    <location>
        <position position="40"/>
    </location>
    <ligand>
        <name>Mg(2+)</name>
        <dbReference type="ChEBI" id="CHEBI:18420"/>
    </ligand>
</feature>
<evidence type="ECO:0000256" key="9">
    <source>
        <dbReference type="ARBA" id="ARBA00052017"/>
    </source>
</evidence>
<dbReference type="GO" id="GO:0009117">
    <property type="term" value="P:nucleotide metabolic process"/>
    <property type="evidence" value="ECO:0007669"/>
    <property type="project" value="UniProtKB-KW"/>
</dbReference>
<dbReference type="GO" id="GO:0036222">
    <property type="term" value="F:XTP diphosphatase activity"/>
    <property type="evidence" value="ECO:0007669"/>
    <property type="project" value="UniProtKB-UniRule"/>
</dbReference>
<comment type="function">
    <text evidence="10">Pyrophosphatase that catalyzes the hydrolysis of nucleoside triphosphates to their monophosphate derivatives, with a high preference for the non-canonical purine nucleotides XTP (xanthosine triphosphate), dITP (deoxyinosine triphosphate) and ITP. Seems to function as a house-cleaning enzyme that removes non-canonical purine nucleotides from the nucleotide pool, thus preventing their incorporation into DNA/RNA and avoiding chromosomal lesions.</text>
</comment>
<evidence type="ECO:0000256" key="7">
    <source>
        <dbReference type="ARBA" id="ARBA00023080"/>
    </source>
</evidence>
<feature type="binding site" evidence="10">
    <location>
        <position position="175"/>
    </location>
    <ligand>
        <name>substrate</name>
    </ligand>
</feature>
<dbReference type="GO" id="GO:0009146">
    <property type="term" value="P:purine nucleoside triphosphate catabolic process"/>
    <property type="evidence" value="ECO:0007669"/>
    <property type="project" value="UniProtKB-UniRule"/>
</dbReference>
<evidence type="ECO:0000313" key="12">
    <source>
        <dbReference type="EMBL" id="SDA60169.1"/>
    </source>
</evidence>
<dbReference type="GO" id="GO:0000166">
    <property type="term" value="F:nucleotide binding"/>
    <property type="evidence" value="ECO:0007669"/>
    <property type="project" value="UniProtKB-KW"/>
</dbReference>
<dbReference type="SUPFAM" id="SSF52972">
    <property type="entry name" value="ITPase-like"/>
    <property type="match status" value="1"/>
</dbReference>
<dbReference type="PANTHER" id="PTHR11067:SF9">
    <property type="entry name" value="INOSINE TRIPHOSPHATE PYROPHOSPHATASE"/>
    <property type="match status" value="1"/>
</dbReference>
<accession>A0A1G5WPP6</accession>
<dbReference type="GeneID" id="87756508"/>
<comment type="subunit">
    <text evidence="2 10">Homodimer.</text>
</comment>
<evidence type="ECO:0000256" key="10">
    <source>
        <dbReference type="HAMAP-Rule" id="MF_01405"/>
    </source>
</evidence>
<keyword evidence="3 10" id="KW-0479">Metal-binding</keyword>
<dbReference type="EC" id="3.6.1.66" evidence="10"/>
<dbReference type="OrthoDB" id="9807456at2"/>
<dbReference type="NCBIfam" id="NF011397">
    <property type="entry name" value="PRK14822.1"/>
    <property type="match status" value="1"/>
</dbReference>
<name>A0A1G5WPP6_9FIRM</name>
<proteinExistence type="inferred from homology"/>
<dbReference type="EMBL" id="FMXA01000027">
    <property type="protein sequence ID" value="SDA60169.1"/>
    <property type="molecule type" value="Genomic_DNA"/>
</dbReference>
<dbReference type="NCBIfam" id="TIGR00042">
    <property type="entry name" value="RdgB/HAM1 family non-canonical purine NTP pyrophosphatase"/>
    <property type="match status" value="1"/>
</dbReference>
<evidence type="ECO:0000256" key="5">
    <source>
        <dbReference type="ARBA" id="ARBA00022801"/>
    </source>
</evidence>
<keyword evidence="7 10" id="KW-0546">Nucleotide metabolism</keyword>
<keyword evidence="4 10" id="KW-0547">Nucleotide-binding</keyword>
<dbReference type="PANTHER" id="PTHR11067">
    <property type="entry name" value="INOSINE TRIPHOSPHATE PYROPHOSPHATASE/HAM1 PROTEIN"/>
    <property type="match status" value="1"/>
</dbReference>
<comment type="catalytic activity">
    <reaction evidence="9 10">
        <text>XTP + H2O = XMP + diphosphate + H(+)</text>
        <dbReference type="Rhea" id="RHEA:28610"/>
        <dbReference type="ChEBI" id="CHEBI:15377"/>
        <dbReference type="ChEBI" id="CHEBI:15378"/>
        <dbReference type="ChEBI" id="CHEBI:33019"/>
        <dbReference type="ChEBI" id="CHEBI:57464"/>
        <dbReference type="ChEBI" id="CHEBI:61314"/>
        <dbReference type="EC" id="3.6.1.66"/>
    </reaction>
</comment>
<comment type="catalytic activity">
    <reaction evidence="8 10">
        <text>dITP + H2O = dIMP + diphosphate + H(+)</text>
        <dbReference type="Rhea" id="RHEA:28342"/>
        <dbReference type="ChEBI" id="CHEBI:15377"/>
        <dbReference type="ChEBI" id="CHEBI:15378"/>
        <dbReference type="ChEBI" id="CHEBI:33019"/>
        <dbReference type="ChEBI" id="CHEBI:61194"/>
        <dbReference type="ChEBI" id="CHEBI:61382"/>
        <dbReference type="EC" id="3.6.1.66"/>
    </reaction>
</comment>
<feature type="binding site" evidence="10">
    <location>
        <begin position="152"/>
        <end position="155"/>
    </location>
    <ligand>
        <name>substrate</name>
    </ligand>
</feature>
<dbReference type="Gene3D" id="3.90.950.10">
    <property type="match status" value="1"/>
</dbReference>
<organism evidence="12 13">
    <name type="scientific">Allisonella histaminiformans</name>
    <dbReference type="NCBI Taxonomy" id="209880"/>
    <lineage>
        <taxon>Bacteria</taxon>
        <taxon>Bacillati</taxon>
        <taxon>Bacillota</taxon>
        <taxon>Negativicutes</taxon>
        <taxon>Veillonellales</taxon>
        <taxon>Veillonellaceae</taxon>
        <taxon>Allisonella</taxon>
    </lineage>
</organism>
<dbReference type="GO" id="GO:0017111">
    <property type="term" value="F:ribonucleoside triphosphate phosphatase activity"/>
    <property type="evidence" value="ECO:0007669"/>
    <property type="project" value="InterPro"/>
</dbReference>
<dbReference type="GO" id="GO:0005829">
    <property type="term" value="C:cytosol"/>
    <property type="evidence" value="ECO:0007669"/>
    <property type="project" value="TreeGrafter"/>
</dbReference>
<dbReference type="InterPro" id="IPR029001">
    <property type="entry name" value="ITPase-like_fam"/>
</dbReference>
<feature type="binding site" evidence="10">
    <location>
        <begin position="7"/>
        <end position="12"/>
    </location>
    <ligand>
        <name>substrate</name>
    </ligand>
</feature>
<keyword evidence="5 10" id="KW-0378">Hydrolase</keyword>
<feature type="binding site" evidence="10">
    <location>
        <position position="70"/>
    </location>
    <ligand>
        <name>substrate</name>
    </ligand>
</feature>
<comment type="similarity">
    <text evidence="1 10 11">Belongs to the HAM1 NTPase family.</text>
</comment>
<dbReference type="FunFam" id="3.90.950.10:FF:000001">
    <property type="entry name" value="dITP/XTP pyrophosphatase"/>
    <property type="match status" value="1"/>
</dbReference>
<gene>
    <name evidence="12" type="ORF">SAMN02910343_01519</name>
</gene>
<feature type="binding site" evidence="10">
    <location>
        <begin position="180"/>
        <end position="181"/>
    </location>
    <ligand>
        <name>substrate</name>
    </ligand>
</feature>
<dbReference type="GO" id="GO:0035870">
    <property type="term" value="F:dITP diphosphatase activity"/>
    <property type="evidence" value="ECO:0007669"/>
    <property type="project" value="UniProtKB-UniRule"/>
</dbReference>
<dbReference type="RefSeq" id="WP_091365446.1">
    <property type="nucleotide sequence ID" value="NZ_FMXA01000027.1"/>
</dbReference>
<sequence>MKIVLATHNQGKIREFRKIFSDMGVEAVPISEIADIPEPEETGHTFEENALQKARYYAGKIHMPVLSDDSGIIAHALGDRPGIYSARFAGQHGNDEANNRKLIEELRGFTGEDRKGHYACAIALAWPDGRNITVEGRCEGIIRDFYKGNNGFGYDPLFYIPSLGKTMAELTMEEKNKISHRGKALRALVSKLASLRFD</sequence>
<reference evidence="12 13" key="1">
    <citation type="submission" date="2016-10" db="EMBL/GenBank/DDBJ databases">
        <authorList>
            <person name="de Groot N.N."/>
        </authorList>
    </citation>
    <scope>NUCLEOTIDE SEQUENCE [LARGE SCALE GENOMIC DNA]</scope>
    <source>
        <strain evidence="12 13">DSM 15230</strain>
    </source>
</reference>
<comment type="cofactor">
    <cofactor evidence="10">
        <name>Mg(2+)</name>
        <dbReference type="ChEBI" id="CHEBI:18420"/>
    </cofactor>
    <text evidence="10">Binds 1 Mg(2+) ion per subunit.</text>
</comment>
<evidence type="ECO:0000256" key="11">
    <source>
        <dbReference type="RuleBase" id="RU003781"/>
    </source>
</evidence>
<protein>
    <recommendedName>
        <fullName evidence="10">dITP/XTP pyrophosphatase</fullName>
        <ecNumber evidence="10">3.6.1.66</ecNumber>
    </recommendedName>
    <alternativeName>
        <fullName evidence="10">Non-canonical purine NTP pyrophosphatase</fullName>
    </alternativeName>
    <alternativeName>
        <fullName evidence="10">Non-standard purine NTP pyrophosphatase</fullName>
    </alternativeName>
    <alternativeName>
        <fullName evidence="10">Nucleoside-triphosphate diphosphatase</fullName>
    </alternativeName>
    <alternativeName>
        <fullName evidence="10">Nucleoside-triphosphate pyrophosphatase</fullName>
        <shortName evidence="10">NTPase</shortName>
    </alternativeName>
</protein>
<evidence type="ECO:0000256" key="3">
    <source>
        <dbReference type="ARBA" id="ARBA00022723"/>
    </source>
</evidence>
<dbReference type="InterPro" id="IPR002637">
    <property type="entry name" value="RdgB/HAM1"/>
</dbReference>
<evidence type="ECO:0000256" key="8">
    <source>
        <dbReference type="ARBA" id="ARBA00051875"/>
    </source>
</evidence>
<evidence type="ECO:0000256" key="4">
    <source>
        <dbReference type="ARBA" id="ARBA00022741"/>
    </source>
</evidence>